<reference evidence="1 2" key="1">
    <citation type="submission" date="2019-03" db="EMBL/GenBank/DDBJ databases">
        <title>Cohnella endophytica sp. nov., a novel endophytic bacterium isolated from bark of Sonneratia apetala.</title>
        <authorList>
            <person name="Tuo L."/>
        </authorList>
    </citation>
    <scope>NUCLEOTIDE SEQUENCE [LARGE SCALE GENOMIC DNA]</scope>
    <source>
        <strain evidence="1 2">CCTCC AB 208254</strain>
    </source>
</reference>
<evidence type="ECO:0000313" key="2">
    <source>
        <dbReference type="Proteomes" id="UP000297900"/>
    </source>
</evidence>
<dbReference type="Proteomes" id="UP000297900">
    <property type="component" value="Unassembled WGS sequence"/>
</dbReference>
<dbReference type="OrthoDB" id="8451539at2"/>
<proteinExistence type="predicted"/>
<sequence>MKQYVWNLLISIDQLANTLLGGSPDETISSRMGKRAIKGDRLGRLICRFLDLFDKGHCKKSIEEDEGRPL</sequence>
<evidence type="ECO:0000313" key="1">
    <source>
        <dbReference type="EMBL" id="TFE30846.1"/>
    </source>
</evidence>
<dbReference type="EMBL" id="SOMN01000002">
    <property type="protein sequence ID" value="TFE30846.1"/>
    <property type="molecule type" value="Genomic_DNA"/>
</dbReference>
<keyword evidence="2" id="KW-1185">Reference proteome</keyword>
<comment type="caution">
    <text evidence="1">The sequence shown here is derived from an EMBL/GenBank/DDBJ whole genome shotgun (WGS) entry which is preliminary data.</text>
</comment>
<organism evidence="1 2">
    <name type="scientific">Cohnella luojiensis</name>
    <dbReference type="NCBI Taxonomy" id="652876"/>
    <lineage>
        <taxon>Bacteria</taxon>
        <taxon>Bacillati</taxon>
        <taxon>Bacillota</taxon>
        <taxon>Bacilli</taxon>
        <taxon>Bacillales</taxon>
        <taxon>Paenibacillaceae</taxon>
        <taxon>Cohnella</taxon>
    </lineage>
</organism>
<gene>
    <name evidence="1" type="ORF">E2980_03455</name>
</gene>
<dbReference type="RefSeq" id="WP_135150725.1">
    <property type="nucleotide sequence ID" value="NZ_SOMN01000002.1"/>
</dbReference>
<accession>A0A4Y8M5A0</accession>
<name>A0A4Y8M5A0_9BACL</name>
<dbReference type="AlphaFoldDB" id="A0A4Y8M5A0"/>
<protein>
    <submittedName>
        <fullName evidence="1">Uncharacterized protein</fullName>
    </submittedName>
</protein>